<keyword evidence="3" id="KW-0731">Sigma factor</keyword>
<dbReference type="SUPFAM" id="SSF88659">
    <property type="entry name" value="Sigma3 and sigma4 domains of RNA polymerase sigma factors"/>
    <property type="match status" value="1"/>
</dbReference>
<evidence type="ECO:0000256" key="3">
    <source>
        <dbReference type="ARBA" id="ARBA00023082"/>
    </source>
</evidence>
<evidence type="ECO:0000256" key="1">
    <source>
        <dbReference type="ARBA" id="ARBA00010641"/>
    </source>
</evidence>
<dbReference type="InterPro" id="IPR013324">
    <property type="entry name" value="RNA_pol_sigma_r3/r4-like"/>
</dbReference>
<comment type="similarity">
    <text evidence="1">Belongs to the sigma-70 factor family. ECF subfamily.</text>
</comment>
<gene>
    <name evidence="7" type="ORF">GA0116948_101153</name>
</gene>
<accession>A0A1C3YXS7</accession>
<reference evidence="7 8" key="1">
    <citation type="submission" date="2016-08" db="EMBL/GenBank/DDBJ databases">
        <authorList>
            <person name="Seilhamer J.J."/>
        </authorList>
    </citation>
    <scope>NUCLEOTIDE SEQUENCE [LARGE SCALE GENOMIC DNA]</scope>
    <source>
        <strain evidence="7 8">A37T2</strain>
    </source>
</reference>
<dbReference type="PANTHER" id="PTHR43133">
    <property type="entry name" value="RNA POLYMERASE ECF-TYPE SIGMA FACTO"/>
    <property type="match status" value="1"/>
</dbReference>
<dbReference type="Gene3D" id="1.10.10.10">
    <property type="entry name" value="Winged helix-like DNA-binding domain superfamily/Winged helix DNA-binding domain"/>
    <property type="match status" value="1"/>
</dbReference>
<evidence type="ECO:0000256" key="4">
    <source>
        <dbReference type="ARBA" id="ARBA00023163"/>
    </source>
</evidence>
<keyword evidence="8" id="KW-1185">Reference proteome</keyword>
<protein>
    <submittedName>
        <fullName evidence="7">RNA polymerase sigma-70 factor, ECF subfamily</fullName>
    </submittedName>
</protein>
<keyword evidence="4" id="KW-0804">Transcription</keyword>
<dbReference type="GO" id="GO:0006352">
    <property type="term" value="P:DNA-templated transcription initiation"/>
    <property type="evidence" value="ECO:0007669"/>
    <property type="project" value="InterPro"/>
</dbReference>
<dbReference type="Proteomes" id="UP000242818">
    <property type="component" value="Unassembled WGS sequence"/>
</dbReference>
<dbReference type="InterPro" id="IPR039425">
    <property type="entry name" value="RNA_pol_sigma-70-like"/>
</dbReference>
<feature type="domain" description="RNA polymerase sigma-70 region 2" evidence="5">
    <location>
        <begin position="16"/>
        <end position="82"/>
    </location>
</feature>
<proteinExistence type="inferred from homology"/>
<dbReference type="Gene3D" id="1.10.1740.10">
    <property type="match status" value="1"/>
</dbReference>
<dbReference type="RefSeq" id="WP_089707988.1">
    <property type="nucleotide sequence ID" value="NZ_FMAR01000001.1"/>
</dbReference>
<feature type="domain" description="RNA polymerase sigma factor 70 region 4 type 2" evidence="6">
    <location>
        <begin position="113"/>
        <end position="161"/>
    </location>
</feature>
<dbReference type="PANTHER" id="PTHR43133:SF46">
    <property type="entry name" value="RNA POLYMERASE SIGMA-70 FACTOR ECF SUBFAMILY"/>
    <property type="match status" value="1"/>
</dbReference>
<dbReference type="InterPro" id="IPR014327">
    <property type="entry name" value="RNA_pol_sigma70_bacteroid"/>
</dbReference>
<dbReference type="InterPro" id="IPR013325">
    <property type="entry name" value="RNA_pol_sigma_r2"/>
</dbReference>
<dbReference type="NCBIfam" id="TIGR02985">
    <property type="entry name" value="Sig70_bacteroi1"/>
    <property type="match status" value="1"/>
</dbReference>
<dbReference type="AlphaFoldDB" id="A0A1C3YXS7"/>
<dbReference type="Pfam" id="PF04542">
    <property type="entry name" value="Sigma70_r2"/>
    <property type="match status" value="1"/>
</dbReference>
<dbReference type="NCBIfam" id="TIGR02937">
    <property type="entry name" value="sigma70-ECF"/>
    <property type="match status" value="1"/>
</dbReference>
<dbReference type="EMBL" id="FMAR01000001">
    <property type="protein sequence ID" value="SCB74853.1"/>
    <property type="molecule type" value="Genomic_DNA"/>
</dbReference>
<evidence type="ECO:0000313" key="7">
    <source>
        <dbReference type="EMBL" id="SCB74853.1"/>
    </source>
</evidence>
<dbReference type="InterPro" id="IPR007627">
    <property type="entry name" value="RNA_pol_sigma70_r2"/>
</dbReference>
<dbReference type="InterPro" id="IPR014284">
    <property type="entry name" value="RNA_pol_sigma-70_dom"/>
</dbReference>
<sequence>MSVDTSVGEKVAFTRLYAQHFQAFTLLALQYVKDVVVAEDIVQDAFLKFWEMPFKIDNPHALKSYFGRIIINNALNYLKRAKNLQRHHDEISKKRAGQDVLAQIHESELKVLVYKEIEHLPGQCKKVFKMNRFEGMKYREIAAVLQISERTVENHIAYALKVLRKKLLTEDNEFKANLQQYKVILLLLS</sequence>
<dbReference type="InterPro" id="IPR013249">
    <property type="entry name" value="RNA_pol_sigma70_r4_t2"/>
</dbReference>
<dbReference type="SUPFAM" id="SSF88946">
    <property type="entry name" value="Sigma2 domain of RNA polymerase sigma factors"/>
    <property type="match status" value="1"/>
</dbReference>
<dbReference type="InterPro" id="IPR036388">
    <property type="entry name" value="WH-like_DNA-bd_sf"/>
</dbReference>
<dbReference type="STRING" id="1335309.GA0116948_101153"/>
<dbReference type="GO" id="GO:0003677">
    <property type="term" value="F:DNA binding"/>
    <property type="evidence" value="ECO:0007669"/>
    <property type="project" value="InterPro"/>
</dbReference>
<dbReference type="OrthoDB" id="8687055at2"/>
<evidence type="ECO:0000313" key="8">
    <source>
        <dbReference type="Proteomes" id="UP000242818"/>
    </source>
</evidence>
<keyword evidence="2" id="KW-0805">Transcription regulation</keyword>
<evidence type="ECO:0000259" key="5">
    <source>
        <dbReference type="Pfam" id="PF04542"/>
    </source>
</evidence>
<organism evidence="7 8">
    <name type="scientific">Chitinophaga costaii</name>
    <dbReference type="NCBI Taxonomy" id="1335309"/>
    <lineage>
        <taxon>Bacteria</taxon>
        <taxon>Pseudomonadati</taxon>
        <taxon>Bacteroidota</taxon>
        <taxon>Chitinophagia</taxon>
        <taxon>Chitinophagales</taxon>
        <taxon>Chitinophagaceae</taxon>
        <taxon>Chitinophaga</taxon>
    </lineage>
</organism>
<evidence type="ECO:0000259" key="6">
    <source>
        <dbReference type="Pfam" id="PF08281"/>
    </source>
</evidence>
<dbReference type="GO" id="GO:0016987">
    <property type="term" value="F:sigma factor activity"/>
    <property type="evidence" value="ECO:0007669"/>
    <property type="project" value="UniProtKB-KW"/>
</dbReference>
<dbReference type="Pfam" id="PF08281">
    <property type="entry name" value="Sigma70_r4_2"/>
    <property type="match status" value="1"/>
</dbReference>
<name>A0A1C3YXS7_9BACT</name>
<evidence type="ECO:0000256" key="2">
    <source>
        <dbReference type="ARBA" id="ARBA00023015"/>
    </source>
</evidence>